<organism evidence="12 13">
    <name type="scientific">Thermofilum adornatum 1505</name>
    <dbReference type="NCBI Taxonomy" id="697581"/>
    <lineage>
        <taxon>Archaea</taxon>
        <taxon>Thermoproteota</taxon>
        <taxon>Thermoprotei</taxon>
        <taxon>Thermofilales</taxon>
        <taxon>Thermofilaceae</taxon>
        <taxon>Thermofilum</taxon>
    </lineage>
</organism>
<dbReference type="GO" id="GO:0007035">
    <property type="term" value="P:vacuolar acidification"/>
    <property type="evidence" value="ECO:0007669"/>
    <property type="project" value="TreeGrafter"/>
</dbReference>
<sequence>MSLPEKVARFRAAAPAEQEVALLNAIISVGSVHLESELGSLRSALPELLVDVLEGRVNYANLNVDEALEVARKVLRPEDPFLLKLEDKVKELRQIEFIEKILDKLGGIGVSPDSFGKQRLGVITDFMLVTDENVYDAISELVNAGIIVRRARVSPEHHIVIMIYSTNKSQDVDAVKKKYSLGIQLPQWFFEPLETAKRRTEEEKTRIKKEIIETLVEIAGVLRDAFEFERATRIEIISNTLKAIENAEKNIQELERLFTELMAFNIVHGICRKRITVFEEIGLKKPVCELLRNILNNEKVSRQQFRRVLANIFSQEELDEIENEYTRLLSLQSLYSALATLKLEELAEKSVYIVASGGQRLEEVERPEYIVSYGYKTINKFADEDMRTYIFSVPEETSSALVNYLKDRLRAQVIVVPRDSQAFNNAQEQLARSLETVKNSLLTTIVSRSILKTGTKPERILSILNNEGLKKAYSYISQLKNGVPQRGLPEGDIYSYLKSLTGLADETSEEISHLREEIEFIKEVPYEKVTERLRNIEKSLVDVSSKLVELLSYKSVVETMFRAQPLLSEIRVFRSRRITVVEGYVPVKYVPLLEQTLKSKVPRLLYFKYFEIPRTATAPTYVERKGLKKYLYTLTSMRGTPAYWEVDPTLIFTGLFIVMYGMMFGDIGHGLVLSLFGAFMWKTKYRLLGITREGAATLGVLSLLAGLASMVFGYIYGTMFFLVPLGKPIIAPIHDVYGIIAVALWFGVAQLILAFILNMVNLWIYGDRLGALFSGMGGAGLAFYGSGVVIAYRLATSGFNLAILSSPELAPFISVLIIALLSVVGYGVFEALHYGEKEKLMHAISEVIEMIIAFPANSLSYIRLAAFAMAHEAFGILAENMAGLAGPIASYLVANFLVLGIEGLAVGIQAMRLTYYEFSTKFFKGTGIKFEPVATPISSIEKAKA</sequence>
<proteinExistence type="inferred from homology"/>
<keyword evidence="5 10" id="KW-1133">Transmembrane helix</keyword>
<evidence type="ECO:0000256" key="2">
    <source>
        <dbReference type="ARBA" id="ARBA00009904"/>
    </source>
</evidence>
<comment type="similarity">
    <text evidence="2 10">Belongs to the V-ATPase 116 kDa subunit family.</text>
</comment>
<dbReference type="Pfam" id="PF01496">
    <property type="entry name" value="V_ATPase_I"/>
    <property type="match status" value="1"/>
</dbReference>
<evidence type="ECO:0000256" key="3">
    <source>
        <dbReference type="ARBA" id="ARBA00022448"/>
    </source>
</evidence>
<dbReference type="GO" id="GO:0016787">
    <property type="term" value="F:hydrolase activity"/>
    <property type="evidence" value="ECO:0007669"/>
    <property type="project" value="UniProtKB-KW"/>
</dbReference>
<keyword evidence="6 10" id="KW-0406">Ion transport</keyword>
<dbReference type="PANTHER" id="PTHR11629">
    <property type="entry name" value="VACUOLAR PROTON ATPASES"/>
    <property type="match status" value="1"/>
</dbReference>
<feature type="coiled-coil region" evidence="11">
    <location>
        <begin position="497"/>
        <end position="546"/>
    </location>
</feature>
<feature type="transmembrane region" description="Helical" evidence="10">
    <location>
        <begin position="769"/>
        <end position="792"/>
    </location>
</feature>
<keyword evidence="12" id="KW-0378">Hydrolase</keyword>
<feature type="transmembrane region" description="Helical" evidence="10">
    <location>
        <begin position="736"/>
        <end position="757"/>
    </location>
</feature>
<feature type="transmembrane region" description="Helical" evidence="10">
    <location>
        <begin position="847"/>
        <end position="868"/>
    </location>
</feature>
<feature type="transmembrane region" description="Helical" evidence="10">
    <location>
        <begin position="693"/>
        <end position="716"/>
    </location>
</feature>
<evidence type="ECO:0000313" key="12">
    <source>
        <dbReference type="EMBL" id="AJB42649.1"/>
    </source>
</evidence>
<dbReference type="InterPro" id="IPR002490">
    <property type="entry name" value="V-ATPase_116kDa_su"/>
</dbReference>
<feature type="coiled-coil region" evidence="11">
    <location>
        <begin position="237"/>
        <end position="264"/>
    </location>
</feature>
<gene>
    <name evidence="12" type="ORF">TCARB_1609</name>
</gene>
<dbReference type="GO" id="GO:0051117">
    <property type="term" value="F:ATPase binding"/>
    <property type="evidence" value="ECO:0007669"/>
    <property type="project" value="TreeGrafter"/>
</dbReference>
<feature type="transmembrane region" description="Helical" evidence="10">
    <location>
        <begin position="650"/>
        <end position="681"/>
    </location>
</feature>
<keyword evidence="3 10" id="KW-0813">Transport</keyword>
<evidence type="ECO:0000256" key="11">
    <source>
        <dbReference type="SAM" id="Coils"/>
    </source>
</evidence>
<accession>A0A3G1A6R6</accession>
<keyword evidence="7 10" id="KW-0472">Membrane</keyword>
<evidence type="ECO:0000256" key="5">
    <source>
        <dbReference type="ARBA" id="ARBA00022989"/>
    </source>
</evidence>
<dbReference type="Proteomes" id="UP000266720">
    <property type="component" value="Chromosome"/>
</dbReference>
<evidence type="ECO:0000256" key="7">
    <source>
        <dbReference type="ARBA" id="ARBA00023136"/>
    </source>
</evidence>
<evidence type="ECO:0000256" key="1">
    <source>
        <dbReference type="ARBA" id="ARBA00004141"/>
    </source>
</evidence>
<keyword evidence="11" id="KW-0175">Coiled coil</keyword>
<protein>
    <recommendedName>
        <fullName evidence="9 10">A-type ATP synthase subunit I</fullName>
    </recommendedName>
</protein>
<evidence type="ECO:0000256" key="10">
    <source>
        <dbReference type="RuleBase" id="RU361189"/>
    </source>
</evidence>
<evidence type="ECO:0000256" key="8">
    <source>
        <dbReference type="ARBA" id="ARBA00059506"/>
    </source>
</evidence>
<evidence type="ECO:0000256" key="4">
    <source>
        <dbReference type="ARBA" id="ARBA00022692"/>
    </source>
</evidence>
<keyword evidence="4 10" id="KW-0812">Transmembrane</keyword>
<comment type="subcellular location">
    <subcellularLocation>
        <location evidence="1">Membrane</location>
        <topology evidence="1">Multi-pass membrane protein</topology>
    </subcellularLocation>
</comment>
<name>A0A3G1A6R6_9CREN</name>
<reference evidence="13" key="1">
    <citation type="book" date="2010" name="EXTREMOPHILES" publisher="0:0-0">
        <title>Complete genome sequences of ten hyperthermophilic archaea reveal their metabolic capabilities and possible ecological roles.</title>
        <editorList>
            <person name="?"/>
        </editorList>
        <authorList>
            <person name="Ravin N.V."/>
            <person name="Mardanov A.V."/>
            <person name="Bonch-Osmolovskaya E.A."/>
            <person name="Skryabin K.G."/>
        </authorList>
    </citation>
    <scope>NUCLEOTIDE SEQUENCE [LARGE SCALE GENOMIC DNA]</scope>
    <source>
        <strain evidence="13">1505</strain>
    </source>
</reference>
<evidence type="ECO:0000313" key="13">
    <source>
        <dbReference type="Proteomes" id="UP000266720"/>
    </source>
</evidence>
<comment type="function">
    <text evidence="8">Component of the A-type ATP synthase that produces ATP from ADP in the presence of a proton gradient across the membrane.</text>
</comment>
<evidence type="ECO:0000256" key="6">
    <source>
        <dbReference type="ARBA" id="ARBA00023065"/>
    </source>
</evidence>
<dbReference type="GO" id="GO:0046961">
    <property type="term" value="F:proton-transporting ATPase activity, rotational mechanism"/>
    <property type="evidence" value="ECO:0007669"/>
    <property type="project" value="InterPro"/>
</dbReference>
<dbReference type="STRING" id="697581.TCARB_1609"/>
<dbReference type="GeneID" id="25407011"/>
<evidence type="ECO:0000256" key="9">
    <source>
        <dbReference type="ARBA" id="ARBA00068671"/>
    </source>
</evidence>
<dbReference type="EMBL" id="CP007493">
    <property type="protein sequence ID" value="AJB42649.1"/>
    <property type="molecule type" value="Genomic_DNA"/>
</dbReference>
<dbReference type="GO" id="GO:0033179">
    <property type="term" value="C:proton-transporting V-type ATPase, V0 domain"/>
    <property type="evidence" value="ECO:0007669"/>
    <property type="project" value="InterPro"/>
</dbReference>
<dbReference type="AlphaFoldDB" id="A0A3G1A6R6"/>
<dbReference type="GO" id="GO:0016471">
    <property type="term" value="C:vacuolar proton-transporting V-type ATPase complex"/>
    <property type="evidence" value="ECO:0007669"/>
    <property type="project" value="TreeGrafter"/>
</dbReference>
<feature type="transmembrane region" description="Helical" evidence="10">
    <location>
        <begin position="812"/>
        <end position="835"/>
    </location>
</feature>
<dbReference type="RefSeq" id="WP_052887152.1">
    <property type="nucleotide sequence ID" value="NZ_CP007493.1"/>
</dbReference>
<dbReference type="KEGG" id="tcb:TCARB_1609"/>
<dbReference type="PANTHER" id="PTHR11629:SF63">
    <property type="entry name" value="V-TYPE PROTON ATPASE SUBUNIT A"/>
    <property type="match status" value="1"/>
</dbReference>
<feature type="transmembrane region" description="Helical" evidence="10">
    <location>
        <begin position="888"/>
        <end position="908"/>
    </location>
</feature>